<feature type="domain" description="Extensin-like C-terminal" evidence="3">
    <location>
        <begin position="135"/>
        <end position="274"/>
    </location>
</feature>
<accession>N0B433</accession>
<feature type="domain" description="Extensin-like C-terminal" evidence="3">
    <location>
        <begin position="380"/>
        <end position="438"/>
    </location>
</feature>
<dbReference type="eggNOG" id="COG3921">
    <property type="taxonomic scope" value="Bacteria"/>
</dbReference>
<dbReference type="HOGENOM" id="CLU_727196_0_0_5"/>
<keyword evidence="2" id="KW-0472">Membrane</keyword>
<dbReference type="STRING" id="670307.HYPDE_33033"/>
<feature type="transmembrane region" description="Helical" evidence="2">
    <location>
        <begin position="44"/>
        <end position="62"/>
    </location>
</feature>
<dbReference type="AlphaFoldDB" id="N0B433"/>
<feature type="region of interest" description="Disordered" evidence="1">
    <location>
        <begin position="73"/>
        <end position="122"/>
    </location>
</feature>
<feature type="region of interest" description="Disordered" evidence="1">
    <location>
        <begin position="347"/>
        <end position="392"/>
    </location>
</feature>
<proteinExistence type="predicted"/>
<evidence type="ECO:0000259" key="3">
    <source>
        <dbReference type="Pfam" id="PF06904"/>
    </source>
</evidence>
<gene>
    <name evidence="4" type="ORF">HYPDE_33033</name>
</gene>
<dbReference type="InterPro" id="IPR009683">
    <property type="entry name" value="Extensin-like_C"/>
</dbReference>
<keyword evidence="2" id="KW-0812">Transmembrane</keyword>
<reference evidence="4 5" key="1">
    <citation type="journal article" date="2013" name="Genome Announc.">
        <title>Genome sequences for three denitrifying bacterial strains isolated from a uranium- and nitrate-contaminated subsurface environment.</title>
        <authorList>
            <person name="Venkatramanan R."/>
            <person name="Prakash O."/>
            <person name="Woyke T."/>
            <person name="Chain P."/>
            <person name="Goodwin L.A."/>
            <person name="Watson D."/>
            <person name="Brooks S."/>
            <person name="Kostka J.E."/>
            <person name="Green S.J."/>
        </authorList>
    </citation>
    <scope>NUCLEOTIDE SEQUENCE [LARGE SCALE GENOMIC DNA]</scope>
    <source>
        <strain evidence="4 5">1NES1</strain>
    </source>
</reference>
<organism evidence="4 5">
    <name type="scientific">Hyphomicrobium denitrificans 1NES1</name>
    <dbReference type="NCBI Taxonomy" id="670307"/>
    <lineage>
        <taxon>Bacteria</taxon>
        <taxon>Pseudomonadati</taxon>
        <taxon>Pseudomonadota</taxon>
        <taxon>Alphaproteobacteria</taxon>
        <taxon>Hyphomicrobiales</taxon>
        <taxon>Hyphomicrobiaceae</taxon>
        <taxon>Hyphomicrobium</taxon>
    </lineage>
</organism>
<keyword evidence="2" id="KW-1133">Transmembrane helix</keyword>
<protein>
    <submittedName>
        <fullName evidence="4">Extensin family protein</fullName>
    </submittedName>
</protein>
<sequence length="439" mass="45793">MQHQARECAPLYAVRLSSHPGFVKYLFVPSCRDTPRRNKPVTNLGRTAIVLAATAAISLLIMDTAAAKVKKHKLAPPAPAESAQSTSADKAANANGTADQSQKHPSNSMNGSDPGAKQKAAENWTDAEIADAKAHCAVILQRIHAVYAAHEPIKEGACGAPAPIELISIGQNPEVSFSPPPVVRCDLAEVLVNWLENDLQPLARKHFGAPIIKIETMSDYSCRNAYGRKATKLSEHGLANAIDIGAFVTASAKSVSVLDDWGTTQRELAEIAEEKAVAEKRAAEMVAAEKAQQTNLASSGKPAAAAPPVAPTTSNLGAPAAGLARSTIVDGVPKVTVTLPGASIGAGKMASNAGEPARLGGPAPGPDKARAGKSRRKAPVTVSKETASGPGTEDRAFLHEAHAAACHLFGTTLGPEANADHRNHFHVDMAPRKLTKICD</sequence>
<dbReference type="EMBL" id="CP005587">
    <property type="protein sequence ID" value="AGK58279.1"/>
    <property type="molecule type" value="Genomic_DNA"/>
</dbReference>
<evidence type="ECO:0000256" key="1">
    <source>
        <dbReference type="SAM" id="MobiDB-lite"/>
    </source>
</evidence>
<feature type="region of interest" description="Disordered" evidence="1">
    <location>
        <begin position="292"/>
        <end position="311"/>
    </location>
</feature>
<dbReference type="Pfam" id="PF06904">
    <property type="entry name" value="Extensin-like_C"/>
    <property type="match status" value="2"/>
</dbReference>
<keyword evidence="5" id="KW-1185">Reference proteome</keyword>
<evidence type="ECO:0000256" key="2">
    <source>
        <dbReference type="SAM" id="Phobius"/>
    </source>
</evidence>
<evidence type="ECO:0000313" key="4">
    <source>
        <dbReference type="EMBL" id="AGK58279.1"/>
    </source>
</evidence>
<feature type="compositionally biased region" description="Polar residues" evidence="1">
    <location>
        <begin position="82"/>
        <end position="111"/>
    </location>
</feature>
<dbReference type="KEGG" id="hdt:HYPDE_33033"/>
<dbReference type="Proteomes" id="UP000005952">
    <property type="component" value="Chromosome"/>
</dbReference>
<name>N0B433_9HYPH</name>
<evidence type="ECO:0000313" key="5">
    <source>
        <dbReference type="Proteomes" id="UP000005952"/>
    </source>
</evidence>